<accession>A0A2I0TTX2</accession>
<dbReference type="Gene3D" id="3.30.60.20">
    <property type="match status" value="1"/>
</dbReference>
<dbReference type="GO" id="GO:0004674">
    <property type="term" value="F:protein serine/threonine kinase activity"/>
    <property type="evidence" value="ECO:0007669"/>
    <property type="project" value="UniProtKB-KW"/>
</dbReference>
<dbReference type="InterPro" id="IPR050839">
    <property type="entry name" value="Rho-assoc_Ser/Thr_Kinase"/>
</dbReference>
<feature type="coiled-coil region" evidence="12">
    <location>
        <begin position="22"/>
        <end position="121"/>
    </location>
</feature>
<evidence type="ECO:0000256" key="7">
    <source>
        <dbReference type="ARBA" id="ARBA00022777"/>
    </source>
</evidence>
<dbReference type="Pfam" id="PF00130">
    <property type="entry name" value="C1_1"/>
    <property type="match status" value="1"/>
</dbReference>
<evidence type="ECO:0000256" key="3">
    <source>
        <dbReference type="ARBA" id="ARBA00022490"/>
    </source>
</evidence>
<evidence type="ECO:0000256" key="5">
    <source>
        <dbReference type="ARBA" id="ARBA00022553"/>
    </source>
</evidence>
<keyword evidence="7 18" id="KW-0418">Kinase</keyword>
<protein>
    <submittedName>
        <fullName evidence="18">Serine threonine-protein kinase mrck beta isoform x2</fullName>
    </submittedName>
</protein>
<dbReference type="EMBL" id="KZ507224">
    <property type="protein sequence ID" value="PKU37260.1"/>
    <property type="molecule type" value="Genomic_DNA"/>
</dbReference>
<feature type="domain" description="CNH" evidence="17">
    <location>
        <begin position="460"/>
        <end position="734"/>
    </location>
</feature>
<dbReference type="InterPro" id="IPR057529">
    <property type="entry name" value="MRCK/ROCK_PH"/>
</dbReference>
<dbReference type="SUPFAM" id="SSF50729">
    <property type="entry name" value="PH domain-like"/>
    <property type="match status" value="1"/>
</dbReference>
<evidence type="ECO:0000256" key="10">
    <source>
        <dbReference type="ARBA" id="ARBA00047899"/>
    </source>
</evidence>
<evidence type="ECO:0000259" key="15">
    <source>
        <dbReference type="PROSITE" id="PS50081"/>
    </source>
</evidence>
<sequence length="938" mass="105070">MVSLLLQLKQGGRAAGATQEHQQELSKIKSELEKKILFYEEELVRREASHVLEVKNVKKEVHDSESHQLALQKEIMILKDKLEKTKRERHSEMEEAVGTMKEKYERERSMLLEDNKKLTTENERDPLWKVRRSQKLDMSARLELQSALDAEIRAKQLVQEELRKVKDANISFERSVVSNVTCLLSLLQTSSISEQETQGPKSEVSPSTSVVTAEQQQEEPIRLQRMPAAPSPTIQSISLAVPKPKAHQLNIKSFTSPTQCSHCTSLMVGLVRQGYACDVCSFACHVSCKDSAPQVCPIPPEQAKRPLGVDVQRGIGTAYKGYVKVPKPTGVKKGWQRAYAVVCDCKLFLYDVPEGKSTQPGVVASQVLDLRDEDFCVSSVLASDVIHATRKDIPCIFRVTASLLGLPSKSCSLLILTENENEKRKWVGILEGLQSILHKNRLKNQVVHIPQEAYDSTLPLIKASLAAAIVDRDRIAIGSEEGLYVIEVTRDVIVRAADCKKVYQIELAPKEKIIILICGRNHHVHLYPWASLDGSEGNFDIKLAETKGCHLITTGTLKKSSSTCLFVAVKRQVFCYEIHRTKPFHKKFGEIQAPGTVQWMTVFKDKLCVGYQSGFSLLTIQGDGQSINLVNPNDPSLIFLSQQSFDALCAVELSNEEYLLCFSHMGVYVDSQGRRSRMQELMWPATPVACSCNSSYVTVYSEYGVDVFDVNTMEWVQTIGLRRIRPLNMDGTLNLLNCEPPRLIYFKNNFAGAALSVPETSDNSKKQMLRTRSKRRFVFKVPEEERLQQRREMLRDPELRSKMISNPTNFNHVAHMGPGDGMQVLMDLPLSVLPAAQDEKPCPSTTNLSRQQQQQQQQQQRNKTYISWPSSSGSDVGGAMPSRSMSDPDQEFDKEPDSDSTKHSTPSNSSNPSGPPSPNSPHRNQLTLDGLDQSTCDA</sequence>
<feature type="compositionally biased region" description="Basic and acidic residues" evidence="13">
    <location>
        <begin position="891"/>
        <end position="902"/>
    </location>
</feature>
<dbReference type="SUPFAM" id="SSF69322">
    <property type="entry name" value="Tricorn protease domain 2"/>
    <property type="match status" value="1"/>
</dbReference>
<dbReference type="PROSITE" id="PS00479">
    <property type="entry name" value="ZF_DAG_PE_1"/>
    <property type="match status" value="1"/>
</dbReference>
<dbReference type="PROSITE" id="PS50003">
    <property type="entry name" value="PH_DOMAIN"/>
    <property type="match status" value="1"/>
</dbReference>
<evidence type="ECO:0000259" key="16">
    <source>
        <dbReference type="PROSITE" id="PS50108"/>
    </source>
</evidence>
<dbReference type="PROSITE" id="PS50108">
    <property type="entry name" value="CRIB"/>
    <property type="match status" value="1"/>
</dbReference>
<dbReference type="GO" id="GO:0005737">
    <property type="term" value="C:cytoplasm"/>
    <property type="evidence" value="ECO:0007669"/>
    <property type="project" value="UniProtKB-SubCell"/>
</dbReference>
<comment type="subcellular location">
    <subcellularLocation>
        <location evidence="2">Cytoplasm</location>
    </subcellularLocation>
</comment>
<dbReference type="Pfam" id="PF25346">
    <property type="entry name" value="PH_MRCK"/>
    <property type="match status" value="1"/>
</dbReference>
<dbReference type="Proteomes" id="UP000233556">
    <property type="component" value="Unassembled WGS sequence"/>
</dbReference>
<feature type="compositionally biased region" description="Polar residues" evidence="13">
    <location>
        <begin position="922"/>
        <end position="938"/>
    </location>
</feature>
<dbReference type="OrthoDB" id="10047816at2759"/>
<dbReference type="GO" id="GO:0005524">
    <property type="term" value="F:ATP binding"/>
    <property type="evidence" value="ECO:0007669"/>
    <property type="project" value="InterPro"/>
</dbReference>
<keyword evidence="7 18" id="KW-0808">Transferase</keyword>
<feature type="compositionally biased region" description="Polar residues" evidence="13">
    <location>
        <begin position="861"/>
        <end position="874"/>
    </location>
</feature>
<dbReference type="InterPro" id="IPR014930">
    <property type="entry name" value="Myotonic_dystrophy_kinase_coil"/>
</dbReference>
<dbReference type="SUPFAM" id="SSF57889">
    <property type="entry name" value="Cysteine-rich domain"/>
    <property type="match status" value="1"/>
</dbReference>
<dbReference type="InterPro" id="IPR046349">
    <property type="entry name" value="C1-like_sf"/>
</dbReference>
<dbReference type="CDD" id="cd00132">
    <property type="entry name" value="CRIB"/>
    <property type="match status" value="1"/>
</dbReference>
<dbReference type="GO" id="GO:0031032">
    <property type="term" value="P:actomyosin structure organization"/>
    <property type="evidence" value="ECO:0007669"/>
    <property type="project" value="TreeGrafter"/>
</dbReference>
<keyword evidence="4" id="KW-0723">Serine/threonine-protein kinase</keyword>
<feature type="domain" description="Phorbol-ester/DAG-type" evidence="15">
    <location>
        <begin position="246"/>
        <end position="296"/>
    </location>
</feature>
<name>A0A2I0TTX2_LIMLA</name>
<keyword evidence="6" id="KW-0479">Metal-binding</keyword>
<evidence type="ECO:0000256" key="13">
    <source>
        <dbReference type="SAM" id="MobiDB-lite"/>
    </source>
</evidence>
<dbReference type="CDD" id="cd01243">
    <property type="entry name" value="PH_MRCK"/>
    <property type="match status" value="1"/>
</dbReference>
<feature type="region of interest" description="Disordered" evidence="13">
    <location>
        <begin position="836"/>
        <end position="938"/>
    </location>
</feature>
<dbReference type="SMART" id="SM00109">
    <property type="entry name" value="C1"/>
    <property type="match status" value="1"/>
</dbReference>
<feature type="compositionally biased region" description="Low complexity" evidence="13">
    <location>
        <begin position="851"/>
        <end position="860"/>
    </location>
</feature>
<comment type="cofactor">
    <cofactor evidence="1">
        <name>Mg(2+)</name>
        <dbReference type="ChEBI" id="CHEBI:18420"/>
    </cofactor>
</comment>
<dbReference type="SMART" id="SM00285">
    <property type="entry name" value="PBD"/>
    <property type="match status" value="1"/>
</dbReference>
<keyword evidence="19" id="KW-1185">Reference proteome</keyword>
<dbReference type="InterPro" id="IPR001180">
    <property type="entry name" value="CNH_dom"/>
</dbReference>
<evidence type="ECO:0000256" key="12">
    <source>
        <dbReference type="SAM" id="Coils"/>
    </source>
</evidence>
<keyword evidence="5" id="KW-0597">Phosphoprotein</keyword>
<dbReference type="InterPro" id="IPR011993">
    <property type="entry name" value="PH-like_dom_sf"/>
</dbReference>
<feature type="domain" description="CRIB" evidence="16">
    <location>
        <begin position="804"/>
        <end position="817"/>
    </location>
</feature>
<evidence type="ECO:0000313" key="19">
    <source>
        <dbReference type="Proteomes" id="UP000233556"/>
    </source>
</evidence>
<evidence type="ECO:0000256" key="6">
    <source>
        <dbReference type="ARBA" id="ARBA00022723"/>
    </source>
</evidence>
<dbReference type="InterPro" id="IPR001849">
    <property type="entry name" value="PH_domain"/>
</dbReference>
<dbReference type="Gene3D" id="1.20.5.340">
    <property type="match status" value="1"/>
</dbReference>
<evidence type="ECO:0000256" key="4">
    <source>
        <dbReference type="ARBA" id="ARBA00022527"/>
    </source>
</evidence>
<keyword evidence="9 12" id="KW-0175">Coiled coil</keyword>
<evidence type="ECO:0000256" key="9">
    <source>
        <dbReference type="ARBA" id="ARBA00023054"/>
    </source>
</evidence>
<dbReference type="SMART" id="SM00036">
    <property type="entry name" value="CNH"/>
    <property type="match status" value="1"/>
</dbReference>
<evidence type="ECO:0000256" key="11">
    <source>
        <dbReference type="ARBA" id="ARBA00048679"/>
    </source>
</evidence>
<proteinExistence type="predicted"/>
<feature type="domain" description="PH" evidence="14">
    <location>
        <begin position="316"/>
        <end position="435"/>
    </location>
</feature>
<dbReference type="PROSITE" id="PS50219">
    <property type="entry name" value="CNH"/>
    <property type="match status" value="1"/>
</dbReference>
<evidence type="ECO:0000256" key="8">
    <source>
        <dbReference type="ARBA" id="ARBA00022833"/>
    </source>
</evidence>
<reference evidence="19" key="2">
    <citation type="submission" date="2017-12" db="EMBL/GenBank/DDBJ databases">
        <title>Genome sequence of the Bar-tailed Godwit (Limosa lapponica baueri).</title>
        <authorList>
            <person name="Lima N.C.B."/>
            <person name="Parody-Merino A.M."/>
            <person name="Battley P.F."/>
            <person name="Fidler A.E."/>
            <person name="Prosdocimi F."/>
        </authorList>
    </citation>
    <scope>NUCLEOTIDE SEQUENCE [LARGE SCALE GENOMIC DNA]</scope>
</reference>
<comment type="catalytic activity">
    <reaction evidence="11">
        <text>L-seryl-[protein] + ATP = O-phospho-L-seryl-[protein] + ADP + H(+)</text>
        <dbReference type="Rhea" id="RHEA:17989"/>
        <dbReference type="Rhea" id="RHEA-COMP:9863"/>
        <dbReference type="Rhea" id="RHEA-COMP:11604"/>
        <dbReference type="ChEBI" id="CHEBI:15378"/>
        <dbReference type="ChEBI" id="CHEBI:29999"/>
        <dbReference type="ChEBI" id="CHEBI:30616"/>
        <dbReference type="ChEBI" id="CHEBI:83421"/>
        <dbReference type="ChEBI" id="CHEBI:456216"/>
        <dbReference type="EC" id="2.7.11.1"/>
    </reaction>
</comment>
<dbReference type="PROSITE" id="PS50081">
    <property type="entry name" value="ZF_DAG_PE_2"/>
    <property type="match status" value="1"/>
</dbReference>
<reference evidence="19" key="1">
    <citation type="submission" date="2017-11" db="EMBL/GenBank/DDBJ databases">
        <authorList>
            <person name="Lima N.C."/>
            <person name="Parody-Merino A.M."/>
            <person name="Battley P.F."/>
            <person name="Fidler A.E."/>
            <person name="Prosdocimi F."/>
        </authorList>
    </citation>
    <scope>NUCLEOTIDE SEQUENCE [LARGE SCALE GENOMIC DNA]</scope>
</reference>
<feature type="region of interest" description="Disordered" evidence="13">
    <location>
        <begin position="194"/>
        <end position="219"/>
    </location>
</feature>
<dbReference type="Pfam" id="PF08826">
    <property type="entry name" value="DMPK_coil"/>
    <property type="match status" value="1"/>
</dbReference>
<dbReference type="PANTHER" id="PTHR22988:SF34">
    <property type="entry name" value="SERINE_THREONINE-PROTEIN KINASE MRCK BETA"/>
    <property type="match status" value="1"/>
</dbReference>
<keyword evidence="8" id="KW-0862">Zinc</keyword>
<feature type="compositionally biased region" description="Polar residues" evidence="13">
    <location>
        <begin position="194"/>
        <end position="215"/>
    </location>
</feature>
<dbReference type="Gene3D" id="2.30.29.30">
    <property type="entry name" value="Pleckstrin-homology domain (PH domain)/Phosphotyrosine-binding domain (PTB)"/>
    <property type="match status" value="1"/>
</dbReference>
<dbReference type="FunFam" id="2.30.29.30:FF:000140">
    <property type="entry name" value="CDC42 binding protein kinase beta"/>
    <property type="match status" value="1"/>
</dbReference>
<evidence type="ECO:0000256" key="2">
    <source>
        <dbReference type="ARBA" id="ARBA00004496"/>
    </source>
</evidence>
<gene>
    <name evidence="18" type="ORF">llap_12439</name>
</gene>
<dbReference type="AlphaFoldDB" id="A0A2I0TTX2"/>
<comment type="catalytic activity">
    <reaction evidence="10">
        <text>L-threonyl-[protein] + ATP = O-phospho-L-threonyl-[protein] + ADP + H(+)</text>
        <dbReference type="Rhea" id="RHEA:46608"/>
        <dbReference type="Rhea" id="RHEA-COMP:11060"/>
        <dbReference type="Rhea" id="RHEA-COMP:11605"/>
        <dbReference type="ChEBI" id="CHEBI:15378"/>
        <dbReference type="ChEBI" id="CHEBI:30013"/>
        <dbReference type="ChEBI" id="CHEBI:30616"/>
        <dbReference type="ChEBI" id="CHEBI:61977"/>
        <dbReference type="ChEBI" id="CHEBI:456216"/>
        <dbReference type="EC" id="2.7.11.1"/>
    </reaction>
</comment>
<dbReference type="GO" id="GO:0046872">
    <property type="term" value="F:metal ion binding"/>
    <property type="evidence" value="ECO:0007669"/>
    <property type="project" value="UniProtKB-KW"/>
</dbReference>
<dbReference type="InterPro" id="IPR000095">
    <property type="entry name" value="CRIB_dom"/>
</dbReference>
<evidence type="ECO:0000259" key="17">
    <source>
        <dbReference type="PROSITE" id="PS50219"/>
    </source>
</evidence>
<keyword evidence="3" id="KW-0963">Cytoplasm</keyword>
<dbReference type="InterPro" id="IPR002219">
    <property type="entry name" value="PKC_DAG/PE"/>
</dbReference>
<organism evidence="18 19">
    <name type="scientific">Limosa lapponica baueri</name>
    <dbReference type="NCBI Taxonomy" id="1758121"/>
    <lineage>
        <taxon>Eukaryota</taxon>
        <taxon>Metazoa</taxon>
        <taxon>Chordata</taxon>
        <taxon>Craniata</taxon>
        <taxon>Vertebrata</taxon>
        <taxon>Euteleostomi</taxon>
        <taxon>Archelosauria</taxon>
        <taxon>Archosauria</taxon>
        <taxon>Dinosauria</taxon>
        <taxon>Saurischia</taxon>
        <taxon>Theropoda</taxon>
        <taxon>Coelurosauria</taxon>
        <taxon>Aves</taxon>
        <taxon>Neognathae</taxon>
        <taxon>Neoaves</taxon>
        <taxon>Charadriiformes</taxon>
        <taxon>Scolopacidae</taxon>
        <taxon>Limosa</taxon>
    </lineage>
</organism>
<dbReference type="SMART" id="SM00233">
    <property type="entry name" value="PH"/>
    <property type="match status" value="1"/>
</dbReference>
<dbReference type="GO" id="GO:0005856">
    <property type="term" value="C:cytoskeleton"/>
    <property type="evidence" value="ECO:0007669"/>
    <property type="project" value="TreeGrafter"/>
</dbReference>
<evidence type="ECO:0000259" key="14">
    <source>
        <dbReference type="PROSITE" id="PS50003"/>
    </source>
</evidence>
<evidence type="ECO:0000313" key="18">
    <source>
        <dbReference type="EMBL" id="PKU37260.1"/>
    </source>
</evidence>
<dbReference type="FunFam" id="3.30.60.20:FF:000005">
    <property type="entry name" value="Non-specific serine/threonine protein kinase"/>
    <property type="match status" value="1"/>
</dbReference>
<dbReference type="PANTHER" id="PTHR22988">
    <property type="entry name" value="MYOTONIC DYSTROPHY S/T KINASE-RELATED"/>
    <property type="match status" value="1"/>
</dbReference>
<evidence type="ECO:0000256" key="1">
    <source>
        <dbReference type="ARBA" id="ARBA00001946"/>
    </source>
</evidence>
<dbReference type="Pfam" id="PF00780">
    <property type="entry name" value="CNH"/>
    <property type="match status" value="1"/>
</dbReference>